<comment type="caution">
    <text evidence="1">The sequence shown here is derived from an EMBL/GenBank/DDBJ whole genome shotgun (WGS) entry which is preliminary data.</text>
</comment>
<dbReference type="EMBL" id="JBEXAC010000001">
    <property type="protein sequence ID" value="MET6997653.1"/>
    <property type="molecule type" value="Genomic_DNA"/>
</dbReference>
<name>A0ABV2T3Q2_9BACT</name>
<protein>
    <submittedName>
        <fullName evidence="1">Uncharacterized protein</fullName>
    </submittedName>
</protein>
<accession>A0ABV2T3Q2</accession>
<gene>
    <name evidence="1" type="ORF">ABR189_09755</name>
</gene>
<evidence type="ECO:0000313" key="1">
    <source>
        <dbReference type="EMBL" id="MET6997653.1"/>
    </source>
</evidence>
<reference evidence="1 2" key="1">
    <citation type="submission" date="2024-06" db="EMBL/GenBank/DDBJ databases">
        <title>Chitinophaga defluvii sp. nov., isolated from municipal sewage.</title>
        <authorList>
            <person name="Zhang L."/>
        </authorList>
    </citation>
    <scope>NUCLEOTIDE SEQUENCE [LARGE SCALE GENOMIC DNA]</scope>
    <source>
        <strain evidence="1 2">H8</strain>
    </source>
</reference>
<keyword evidence="2" id="KW-1185">Reference proteome</keyword>
<proteinExistence type="predicted"/>
<dbReference type="RefSeq" id="WP_354660288.1">
    <property type="nucleotide sequence ID" value="NZ_JBEXAC010000001.1"/>
</dbReference>
<organism evidence="1 2">
    <name type="scientific">Chitinophaga defluvii</name>
    <dbReference type="NCBI Taxonomy" id="3163343"/>
    <lineage>
        <taxon>Bacteria</taxon>
        <taxon>Pseudomonadati</taxon>
        <taxon>Bacteroidota</taxon>
        <taxon>Chitinophagia</taxon>
        <taxon>Chitinophagales</taxon>
        <taxon>Chitinophagaceae</taxon>
        <taxon>Chitinophaga</taxon>
    </lineage>
</organism>
<evidence type="ECO:0000313" key="2">
    <source>
        <dbReference type="Proteomes" id="UP001549749"/>
    </source>
</evidence>
<sequence>MTMQHKTDDFIRNRLIWKAKKYGLPSAYSLFYDDLPLELKENLAKHVTIALTGTPVLFFTKPTKEWTLVCTRQLIGYNNHELYSVPLKTIGHITSRIVAEVSEKRIDLLNGKNIRKSEWEELIVRDIDDNVFLFHAYKGADLFALWNVVLMVSGE</sequence>
<dbReference type="Proteomes" id="UP001549749">
    <property type="component" value="Unassembled WGS sequence"/>
</dbReference>